<keyword evidence="4" id="KW-1185">Reference proteome</keyword>
<name>A0A345MJT4_BPBSP</name>
<dbReference type="Proteomes" id="UP000260425">
    <property type="component" value="Segment"/>
</dbReference>
<dbReference type="EMBL" id="MH606185">
    <property type="protein sequence ID" value="AXH71116.1"/>
    <property type="molecule type" value="Genomic_DNA"/>
</dbReference>
<organism evidence="3 4">
    <name type="scientific">Bacillus phage BSP38</name>
    <dbReference type="NCBI Taxonomy" id="2283013"/>
    <lineage>
        <taxon>Viruses</taxon>
        <taxon>Duplodnaviria</taxon>
        <taxon>Heunggongvirae</taxon>
        <taxon>Uroviricota</taxon>
        <taxon>Caudoviricetes</taxon>
        <taxon>Herelleviridae</taxon>
        <taxon>Bastillevirinae</taxon>
        <taxon>Jeonjuvirus</taxon>
        <taxon>Jeonjuvirus BSP38</taxon>
    </lineage>
</organism>
<sequence>MTEERYYMLVNKKLANKEVATEYGMIKFNSKGESKDLTAEQEQEFAHLRGFSVVVEKKEEVKEEVKEEEVKEDKKDEKGKGKGRKKKSEEK</sequence>
<evidence type="ECO:0000259" key="2">
    <source>
        <dbReference type="Pfam" id="PF24040"/>
    </source>
</evidence>
<feature type="compositionally biased region" description="Basic residues" evidence="1">
    <location>
        <begin position="81"/>
        <end position="91"/>
    </location>
</feature>
<evidence type="ECO:0000313" key="4">
    <source>
        <dbReference type="Proteomes" id="UP000260425"/>
    </source>
</evidence>
<proteinExistence type="predicted"/>
<accession>A0A345MJT4</accession>
<feature type="region of interest" description="Disordered" evidence="1">
    <location>
        <begin position="59"/>
        <end position="91"/>
    </location>
</feature>
<gene>
    <name evidence="3" type="ORF">BSP38_074</name>
</gene>
<evidence type="ECO:0000256" key="1">
    <source>
        <dbReference type="SAM" id="MobiDB-lite"/>
    </source>
</evidence>
<organismHost>
    <name type="scientific">Bacillus subtilis</name>
    <dbReference type="NCBI Taxonomy" id="1423"/>
</organismHost>
<feature type="domain" description="DUF7349" evidence="2">
    <location>
        <begin position="11"/>
        <end position="60"/>
    </location>
</feature>
<reference evidence="3 4" key="1">
    <citation type="submission" date="2018-07" db="EMBL/GenBank/DDBJ databases">
        <title>Complete nucleotide sequence of Bacillus phage BSP38.</title>
        <authorList>
            <person name="Ghosh K."/>
            <person name="Kim K.-P."/>
        </authorList>
    </citation>
    <scope>NUCLEOTIDE SEQUENCE [LARGE SCALE GENOMIC DNA]</scope>
</reference>
<dbReference type="InterPro" id="IPR055773">
    <property type="entry name" value="DUF7349"/>
</dbReference>
<protein>
    <recommendedName>
        <fullName evidence="2">DUF7349 domain-containing protein</fullName>
    </recommendedName>
</protein>
<feature type="compositionally biased region" description="Basic and acidic residues" evidence="1">
    <location>
        <begin position="59"/>
        <end position="80"/>
    </location>
</feature>
<dbReference type="Pfam" id="PF24040">
    <property type="entry name" value="DUF7349"/>
    <property type="match status" value="1"/>
</dbReference>
<evidence type="ECO:0000313" key="3">
    <source>
        <dbReference type="EMBL" id="AXH71116.1"/>
    </source>
</evidence>